<keyword evidence="1" id="KW-0812">Transmembrane</keyword>
<proteinExistence type="predicted"/>
<keyword evidence="1" id="KW-0472">Membrane</keyword>
<evidence type="ECO:0000313" key="3">
    <source>
        <dbReference type="WBParaSite" id="SVE_1633300.1"/>
    </source>
</evidence>
<dbReference type="STRING" id="75913.A0A0K0FVG7"/>
<reference evidence="3" key="2">
    <citation type="submission" date="2015-08" db="UniProtKB">
        <authorList>
            <consortium name="WormBaseParasite"/>
        </authorList>
    </citation>
    <scope>IDENTIFICATION</scope>
</reference>
<keyword evidence="2" id="KW-1185">Reference proteome</keyword>
<dbReference type="Proteomes" id="UP000035680">
    <property type="component" value="Unassembled WGS sequence"/>
</dbReference>
<dbReference type="AlphaFoldDB" id="A0A0K0FVG7"/>
<feature type="transmembrane region" description="Helical" evidence="1">
    <location>
        <begin position="66"/>
        <end position="84"/>
    </location>
</feature>
<accession>A0A0K0FVG7</accession>
<evidence type="ECO:0000256" key="1">
    <source>
        <dbReference type="SAM" id="Phobius"/>
    </source>
</evidence>
<dbReference type="WBParaSite" id="SVE_1633300.1">
    <property type="protein sequence ID" value="SVE_1633300.1"/>
    <property type="gene ID" value="SVE_1633300"/>
</dbReference>
<keyword evidence="1" id="KW-1133">Transmembrane helix</keyword>
<name>A0A0K0FVG7_STRVS</name>
<organism evidence="2 3">
    <name type="scientific">Strongyloides venezuelensis</name>
    <name type="common">Threadworm</name>
    <dbReference type="NCBI Taxonomy" id="75913"/>
    <lineage>
        <taxon>Eukaryota</taxon>
        <taxon>Metazoa</taxon>
        <taxon>Ecdysozoa</taxon>
        <taxon>Nematoda</taxon>
        <taxon>Chromadorea</taxon>
        <taxon>Rhabditida</taxon>
        <taxon>Tylenchina</taxon>
        <taxon>Panagrolaimomorpha</taxon>
        <taxon>Strongyloidoidea</taxon>
        <taxon>Strongyloididae</taxon>
        <taxon>Strongyloides</taxon>
    </lineage>
</organism>
<reference evidence="2" key="1">
    <citation type="submission" date="2014-07" db="EMBL/GenBank/DDBJ databases">
        <authorList>
            <person name="Martin A.A"/>
            <person name="De Silva N."/>
        </authorList>
    </citation>
    <scope>NUCLEOTIDE SEQUENCE</scope>
</reference>
<sequence>MSKLFRVSLSCIQSCQRLASKKVMKSPKFSESKAYQGVDKFIMNEKHNNQLADASYYDSRSYRNTVLLSFLFSELVLCIYLVFLRGENEFDKIFSTPVYVLSSNFERSTIRHNINKARANGEDTKLLEESLAYVDIKEAAAKARFEKLK</sequence>
<evidence type="ECO:0000313" key="2">
    <source>
        <dbReference type="Proteomes" id="UP000035680"/>
    </source>
</evidence>
<protein>
    <submittedName>
        <fullName evidence="3">Uncharacterized protein</fullName>
    </submittedName>
</protein>